<comment type="caution">
    <text evidence="1">The sequence shown here is derived from an EMBL/GenBank/DDBJ whole genome shotgun (WGS) entry which is preliminary data.</text>
</comment>
<sequence>MAKIRGKFVMGGVQSGPVLNQLEVGDELSLIGAFGKVTNVNILESYKFDGRKVYVTDKLGLIYADEVVAVSIPAWRKAVAKDQERAG</sequence>
<evidence type="ECO:0000313" key="1">
    <source>
        <dbReference type="EMBL" id="MDR6225098.1"/>
    </source>
</evidence>
<accession>A0ABU1IK11</accession>
<organism evidence="1 2">
    <name type="scientific">Desmospora profundinema</name>
    <dbReference type="NCBI Taxonomy" id="1571184"/>
    <lineage>
        <taxon>Bacteria</taxon>
        <taxon>Bacillati</taxon>
        <taxon>Bacillota</taxon>
        <taxon>Bacilli</taxon>
        <taxon>Bacillales</taxon>
        <taxon>Thermoactinomycetaceae</taxon>
        <taxon>Desmospora</taxon>
    </lineage>
</organism>
<proteinExistence type="predicted"/>
<evidence type="ECO:0000313" key="2">
    <source>
        <dbReference type="Proteomes" id="UP001185012"/>
    </source>
</evidence>
<gene>
    <name evidence="1" type="ORF">JOE21_001089</name>
</gene>
<reference evidence="1 2" key="1">
    <citation type="submission" date="2023-07" db="EMBL/GenBank/DDBJ databases">
        <title>Genomic Encyclopedia of Type Strains, Phase IV (KMG-IV): sequencing the most valuable type-strain genomes for metagenomic binning, comparative biology and taxonomic classification.</title>
        <authorList>
            <person name="Goeker M."/>
        </authorList>
    </citation>
    <scope>NUCLEOTIDE SEQUENCE [LARGE SCALE GENOMIC DNA]</scope>
    <source>
        <strain evidence="1 2">DSM 45903</strain>
    </source>
</reference>
<name>A0ABU1IK11_9BACL</name>
<protein>
    <submittedName>
        <fullName evidence="1">Uncharacterized protein</fullName>
    </submittedName>
</protein>
<keyword evidence="2" id="KW-1185">Reference proteome</keyword>
<dbReference type="RefSeq" id="WP_309863312.1">
    <property type="nucleotide sequence ID" value="NZ_JAVDQG010000002.1"/>
</dbReference>
<dbReference type="Proteomes" id="UP001185012">
    <property type="component" value="Unassembled WGS sequence"/>
</dbReference>
<dbReference type="EMBL" id="JAVDQG010000002">
    <property type="protein sequence ID" value="MDR6225098.1"/>
    <property type="molecule type" value="Genomic_DNA"/>
</dbReference>